<feature type="transmembrane region" description="Helical" evidence="1">
    <location>
        <begin position="119"/>
        <end position="138"/>
    </location>
</feature>
<reference evidence="3" key="1">
    <citation type="journal article" date="2019" name="Int. J. Syst. Evol. Microbiol.">
        <title>The Global Catalogue of Microorganisms (GCM) 10K type strain sequencing project: providing services to taxonomists for standard genome sequencing and annotation.</title>
        <authorList>
            <consortium name="The Broad Institute Genomics Platform"/>
            <consortium name="The Broad Institute Genome Sequencing Center for Infectious Disease"/>
            <person name="Wu L."/>
            <person name="Ma J."/>
        </authorList>
    </citation>
    <scope>NUCLEOTIDE SEQUENCE [LARGE SCALE GENOMIC DNA]</scope>
    <source>
        <strain evidence="3">CGMCC 4.1622</strain>
    </source>
</reference>
<feature type="transmembrane region" description="Helical" evidence="1">
    <location>
        <begin position="87"/>
        <end position="107"/>
    </location>
</feature>
<proteinExistence type="predicted"/>
<comment type="caution">
    <text evidence="2">The sequence shown here is derived from an EMBL/GenBank/DDBJ whole genome shotgun (WGS) entry which is preliminary data.</text>
</comment>
<feature type="transmembrane region" description="Helical" evidence="1">
    <location>
        <begin position="50"/>
        <end position="75"/>
    </location>
</feature>
<evidence type="ECO:0000313" key="2">
    <source>
        <dbReference type="EMBL" id="MFC5647097.1"/>
    </source>
</evidence>
<gene>
    <name evidence="2" type="ORF">ACFPZF_37870</name>
</gene>
<keyword evidence="3" id="KW-1185">Reference proteome</keyword>
<feature type="transmembrane region" description="Helical" evidence="1">
    <location>
        <begin position="159"/>
        <end position="178"/>
    </location>
</feature>
<evidence type="ECO:0000256" key="1">
    <source>
        <dbReference type="SAM" id="Phobius"/>
    </source>
</evidence>
<keyword evidence="1" id="KW-0812">Transmembrane</keyword>
<evidence type="ECO:0008006" key="4">
    <source>
        <dbReference type="Google" id="ProtNLM"/>
    </source>
</evidence>
<name>A0ABW0VMI3_9ACTN</name>
<evidence type="ECO:0000313" key="3">
    <source>
        <dbReference type="Proteomes" id="UP001596066"/>
    </source>
</evidence>
<protein>
    <recommendedName>
        <fullName evidence="4">DUF2214 domain-containing protein</fullName>
    </recommendedName>
</protein>
<feature type="transmembrane region" description="Helical" evidence="1">
    <location>
        <begin position="7"/>
        <end position="30"/>
    </location>
</feature>
<organism evidence="2 3">
    <name type="scientific">Kitasatospora cinereorecta</name>
    <dbReference type="NCBI Taxonomy" id="285560"/>
    <lineage>
        <taxon>Bacteria</taxon>
        <taxon>Bacillati</taxon>
        <taxon>Actinomycetota</taxon>
        <taxon>Actinomycetes</taxon>
        <taxon>Kitasatosporales</taxon>
        <taxon>Streptomycetaceae</taxon>
        <taxon>Kitasatospora</taxon>
    </lineage>
</organism>
<keyword evidence="1" id="KW-0472">Membrane</keyword>
<dbReference type="Proteomes" id="UP001596066">
    <property type="component" value="Unassembled WGS sequence"/>
</dbReference>
<dbReference type="EMBL" id="JBHSOC010000131">
    <property type="protein sequence ID" value="MFC5647097.1"/>
    <property type="molecule type" value="Genomic_DNA"/>
</dbReference>
<accession>A0ABW0VMI3</accession>
<dbReference type="RefSeq" id="WP_346141535.1">
    <property type="nucleotide sequence ID" value="NZ_BAAAUA010000005.1"/>
</dbReference>
<keyword evidence="1" id="KW-1133">Transmembrane helix</keyword>
<sequence length="182" mass="19401">MPQPEQFAAPLAGTAARCVAVSFGLAGMWAASAWTAGHLHADPSLRTAALFVHLATLVVGFGAVLAIDYLGLLWLLGRRTLRQVVDFTAPLHVPVWAGLAGLTFSGILLEPHLDSPLTWLKLVLVIAIALNGVHATALHQRLEEYGDSRPPHRLLGRGAASALISQVGWWGSVAIGFWNAQH</sequence>